<keyword evidence="3" id="KW-1185">Reference proteome</keyword>
<sequence>MHLILTGATGVVGSSVLDAMLKNKEVTTISILSRRPVPLADQAQDPRVHVIIHEDFAQYPPEVLEQLKGAQGVVWALGVRPMTVGKEEYLRITKDYPTAAASAFSSSLATETTEKDPFRFVFVSGAFATQKPGPFHPLYARTKGQTEARLSEIAAQSQGRFVVDSLRASTVDPTGHEAVLKVVPRDGVLKRLGFAANRVLVPAMYAPSEPLGRFLTGLALGKYEAQLAEGGTEGAKVGRLPRVRLLENPMFRRLIGLP</sequence>
<dbReference type="Pfam" id="PF13460">
    <property type="entry name" value="NAD_binding_10"/>
    <property type="match status" value="1"/>
</dbReference>
<organism evidence="2 3">
    <name type="scientific">Sodiomyces alkalinus (strain CBS 110278 / VKM F-3762 / F11)</name>
    <name type="common">Alkaliphilic filamentous fungus</name>
    <dbReference type="NCBI Taxonomy" id="1314773"/>
    <lineage>
        <taxon>Eukaryota</taxon>
        <taxon>Fungi</taxon>
        <taxon>Dikarya</taxon>
        <taxon>Ascomycota</taxon>
        <taxon>Pezizomycotina</taxon>
        <taxon>Sordariomycetes</taxon>
        <taxon>Hypocreomycetidae</taxon>
        <taxon>Glomerellales</taxon>
        <taxon>Plectosphaerellaceae</taxon>
        <taxon>Sodiomyces</taxon>
    </lineage>
</organism>
<dbReference type="RefSeq" id="XP_028469777.1">
    <property type="nucleotide sequence ID" value="XM_028610098.1"/>
</dbReference>
<dbReference type="Gene3D" id="3.40.50.720">
    <property type="entry name" value="NAD(P)-binding Rossmann-like Domain"/>
    <property type="match status" value="1"/>
</dbReference>
<dbReference type="InterPro" id="IPR036291">
    <property type="entry name" value="NAD(P)-bd_dom_sf"/>
</dbReference>
<reference evidence="2 3" key="1">
    <citation type="journal article" date="2018" name="Mol. Ecol.">
        <title>The obligate alkalophilic soda-lake fungus Sodiomyces alkalinus has shifted to a protein diet.</title>
        <authorList>
            <person name="Grum-Grzhimaylo A.A."/>
            <person name="Falkoski D.L."/>
            <person name="van den Heuvel J."/>
            <person name="Valero-Jimenez C.A."/>
            <person name="Min B."/>
            <person name="Choi I.G."/>
            <person name="Lipzen A."/>
            <person name="Daum C.G."/>
            <person name="Aanen D.K."/>
            <person name="Tsang A."/>
            <person name="Henrissat B."/>
            <person name="Bilanenko E.N."/>
            <person name="de Vries R.P."/>
            <person name="van Kan J.A.L."/>
            <person name="Grigoriev I.V."/>
            <person name="Debets A.J.M."/>
        </authorList>
    </citation>
    <scope>NUCLEOTIDE SEQUENCE [LARGE SCALE GENOMIC DNA]</scope>
    <source>
        <strain evidence="2 3">F11</strain>
    </source>
</reference>
<evidence type="ECO:0000313" key="3">
    <source>
        <dbReference type="Proteomes" id="UP000272025"/>
    </source>
</evidence>
<dbReference type="PANTHER" id="PTHR14097:SF8">
    <property type="entry name" value="NAD(P)-BINDING DOMAIN-CONTAINING PROTEIN"/>
    <property type="match status" value="1"/>
</dbReference>
<dbReference type="OrthoDB" id="9975943at2759"/>
<evidence type="ECO:0000313" key="2">
    <source>
        <dbReference type="EMBL" id="ROT41971.1"/>
    </source>
</evidence>
<dbReference type="PANTHER" id="PTHR14097">
    <property type="entry name" value="OXIDOREDUCTASE HTATIP2"/>
    <property type="match status" value="1"/>
</dbReference>
<protein>
    <recommendedName>
        <fullName evidence="1">NAD(P)-binding domain-containing protein</fullName>
    </recommendedName>
</protein>
<dbReference type="Proteomes" id="UP000272025">
    <property type="component" value="Unassembled WGS sequence"/>
</dbReference>
<accession>A0A3N2Q5C6</accession>
<feature type="domain" description="NAD(P)-binding" evidence="1">
    <location>
        <begin position="7"/>
        <end position="142"/>
    </location>
</feature>
<dbReference type="EMBL" id="ML119051">
    <property type="protein sequence ID" value="ROT41971.1"/>
    <property type="molecule type" value="Genomic_DNA"/>
</dbReference>
<dbReference type="SUPFAM" id="SSF51735">
    <property type="entry name" value="NAD(P)-binding Rossmann-fold domains"/>
    <property type="match status" value="1"/>
</dbReference>
<dbReference type="InterPro" id="IPR016040">
    <property type="entry name" value="NAD(P)-bd_dom"/>
</dbReference>
<name>A0A3N2Q5C6_SODAK</name>
<evidence type="ECO:0000259" key="1">
    <source>
        <dbReference type="Pfam" id="PF13460"/>
    </source>
</evidence>
<proteinExistence type="predicted"/>
<gene>
    <name evidence="2" type="ORF">SODALDRAFT_326141</name>
</gene>
<dbReference type="GeneID" id="39578576"/>
<dbReference type="AlphaFoldDB" id="A0A3N2Q5C6"/>